<dbReference type="PROSITE" id="PS51296">
    <property type="entry name" value="RIESKE"/>
    <property type="match status" value="1"/>
</dbReference>
<dbReference type="Pfam" id="PF00355">
    <property type="entry name" value="Rieske"/>
    <property type="match status" value="1"/>
</dbReference>
<evidence type="ECO:0000313" key="4">
    <source>
        <dbReference type="Proteomes" id="UP001166291"/>
    </source>
</evidence>
<protein>
    <submittedName>
        <fullName evidence="3">Rieske (2Fe-2S) protein</fullName>
    </submittedName>
</protein>
<dbReference type="InterPro" id="IPR050584">
    <property type="entry name" value="Cholesterol_7-desaturase"/>
</dbReference>
<keyword evidence="1" id="KW-0560">Oxidoreductase</keyword>
<sequence>MATSTEYSLGPHTFARGWYVIAESHELTERPLALRFFDQDFALYRGKSGQLVLLDAHCPHMQCHIAASDTAIIAREGAQIEGDSIRCPYHGWRFGADGVCDDIPYFDGPKPRSAKLNSYVVAERLGCIWMWYDNDGNEPHYPVPDVPQWQQSEWIQWRLDHLGELAVHPQEIIDNMADARHLGPTHGAPCEYFENEFRDHIYIQHQGGFHKEYQAMLRTTTWYTGPGVLLSHQLFGDVESIEIIANTPIEDGRVKLWHGLLVNSGVAKPGPDELEQAKQLQAGALDSLAADFGVWKQKKPALRVLQIKTDGPFARGRRWYKQFYMPLAECGSIQEEVNGRCGVEGLAPPPPESVLDGAIAQLVAFVRGGSDRNR</sequence>
<name>A0ABS6VWA5_9GAMM</name>
<dbReference type="EMBL" id="JAHWDQ010000006">
    <property type="protein sequence ID" value="MBW2942556.1"/>
    <property type="molecule type" value="Genomic_DNA"/>
</dbReference>
<dbReference type="RefSeq" id="WP_219044802.1">
    <property type="nucleotide sequence ID" value="NZ_JAHWDQ010000006.1"/>
</dbReference>
<dbReference type="InterPro" id="IPR017941">
    <property type="entry name" value="Rieske_2Fe-2S"/>
</dbReference>
<evidence type="ECO:0000313" key="3">
    <source>
        <dbReference type="EMBL" id="MBW2942556.1"/>
    </source>
</evidence>
<dbReference type="PANTHER" id="PTHR21266:SF60">
    <property type="entry name" value="3-KETOSTEROID-9-ALPHA-MONOOXYGENASE, OXYGENASE COMPONENT"/>
    <property type="match status" value="1"/>
</dbReference>
<dbReference type="Proteomes" id="UP001166291">
    <property type="component" value="Unassembled WGS sequence"/>
</dbReference>
<reference evidence="3" key="1">
    <citation type="submission" date="2021-07" db="EMBL/GenBank/DDBJ databases">
        <title>Zhongshania sp. CAU 1632 isolated from seawater.</title>
        <authorList>
            <person name="Kim W."/>
        </authorList>
    </citation>
    <scope>NUCLEOTIDE SEQUENCE</scope>
    <source>
        <strain evidence="3">CAU 1632</strain>
    </source>
</reference>
<dbReference type="InterPro" id="IPR045605">
    <property type="entry name" value="KshA-like_C"/>
</dbReference>
<keyword evidence="4" id="KW-1185">Reference proteome</keyword>
<accession>A0ABS6VWA5</accession>
<dbReference type="CDD" id="cd03469">
    <property type="entry name" value="Rieske_RO_Alpha_N"/>
    <property type="match status" value="1"/>
</dbReference>
<proteinExistence type="predicted"/>
<dbReference type="PANTHER" id="PTHR21266">
    <property type="entry name" value="IRON-SULFUR DOMAIN CONTAINING PROTEIN"/>
    <property type="match status" value="1"/>
</dbReference>
<organism evidence="3 4">
    <name type="scientific">Zhongshania aquimaris</name>
    <dbReference type="NCBI Taxonomy" id="2857107"/>
    <lineage>
        <taxon>Bacteria</taxon>
        <taxon>Pseudomonadati</taxon>
        <taxon>Pseudomonadota</taxon>
        <taxon>Gammaproteobacteria</taxon>
        <taxon>Cellvibrionales</taxon>
        <taxon>Spongiibacteraceae</taxon>
        <taxon>Zhongshania</taxon>
    </lineage>
</organism>
<evidence type="ECO:0000256" key="1">
    <source>
        <dbReference type="ARBA" id="ARBA00023002"/>
    </source>
</evidence>
<gene>
    <name evidence="3" type="ORF">KXJ70_17290</name>
</gene>
<comment type="caution">
    <text evidence="3">The sequence shown here is derived from an EMBL/GenBank/DDBJ whole genome shotgun (WGS) entry which is preliminary data.</text>
</comment>
<dbReference type="Pfam" id="PF19298">
    <property type="entry name" value="KshA_C"/>
    <property type="match status" value="1"/>
</dbReference>
<feature type="domain" description="Rieske" evidence="2">
    <location>
        <begin position="18"/>
        <end position="130"/>
    </location>
</feature>
<evidence type="ECO:0000259" key="2">
    <source>
        <dbReference type="PROSITE" id="PS51296"/>
    </source>
</evidence>